<organism evidence="2 3">
    <name type="scientific">Bimuria novae-zelandiae CBS 107.79</name>
    <dbReference type="NCBI Taxonomy" id="1447943"/>
    <lineage>
        <taxon>Eukaryota</taxon>
        <taxon>Fungi</taxon>
        <taxon>Dikarya</taxon>
        <taxon>Ascomycota</taxon>
        <taxon>Pezizomycotina</taxon>
        <taxon>Dothideomycetes</taxon>
        <taxon>Pleosporomycetidae</taxon>
        <taxon>Pleosporales</taxon>
        <taxon>Massarineae</taxon>
        <taxon>Didymosphaeriaceae</taxon>
        <taxon>Bimuria</taxon>
    </lineage>
</organism>
<evidence type="ECO:0000256" key="1">
    <source>
        <dbReference type="SAM" id="MobiDB-lite"/>
    </source>
</evidence>
<dbReference type="AlphaFoldDB" id="A0A6A5UL54"/>
<gene>
    <name evidence="2" type="ORF">BU23DRAFT_574704</name>
</gene>
<name>A0A6A5UL54_9PLEO</name>
<proteinExistence type="predicted"/>
<dbReference type="EMBL" id="ML976758">
    <property type="protein sequence ID" value="KAF1965661.1"/>
    <property type="molecule type" value="Genomic_DNA"/>
</dbReference>
<evidence type="ECO:0000313" key="3">
    <source>
        <dbReference type="Proteomes" id="UP000800036"/>
    </source>
</evidence>
<protein>
    <submittedName>
        <fullName evidence="2">Uncharacterized protein</fullName>
    </submittedName>
</protein>
<feature type="region of interest" description="Disordered" evidence="1">
    <location>
        <begin position="147"/>
        <end position="169"/>
    </location>
</feature>
<reference evidence="2" key="1">
    <citation type="journal article" date="2020" name="Stud. Mycol.">
        <title>101 Dothideomycetes genomes: a test case for predicting lifestyles and emergence of pathogens.</title>
        <authorList>
            <person name="Haridas S."/>
            <person name="Albert R."/>
            <person name="Binder M."/>
            <person name="Bloem J."/>
            <person name="Labutti K."/>
            <person name="Salamov A."/>
            <person name="Andreopoulos B."/>
            <person name="Baker S."/>
            <person name="Barry K."/>
            <person name="Bills G."/>
            <person name="Bluhm B."/>
            <person name="Cannon C."/>
            <person name="Castanera R."/>
            <person name="Culley D."/>
            <person name="Daum C."/>
            <person name="Ezra D."/>
            <person name="Gonzalez J."/>
            <person name="Henrissat B."/>
            <person name="Kuo A."/>
            <person name="Liang C."/>
            <person name="Lipzen A."/>
            <person name="Lutzoni F."/>
            <person name="Magnuson J."/>
            <person name="Mondo S."/>
            <person name="Nolan M."/>
            <person name="Ohm R."/>
            <person name="Pangilinan J."/>
            <person name="Park H.-J."/>
            <person name="Ramirez L."/>
            <person name="Alfaro M."/>
            <person name="Sun H."/>
            <person name="Tritt A."/>
            <person name="Yoshinaga Y."/>
            <person name="Zwiers L.-H."/>
            <person name="Turgeon B."/>
            <person name="Goodwin S."/>
            <person name="Spatafora J."/>
            <person name="Crous P."/>
            <person name="Grigoriev I."/>
        </authorList>
    </citation>
    <scope>NUCLEOTIDE SEQUENCE</scope>
    <source>
        <strain evidence="2">CBS 107.79</strain>
    </source>
</reference>
<evidence type="ECO:0000313" key="2">
    <source>
        <dbReference type="EMBL" id="KAF1965661.1"/>
    </source>
</evidence>
<keyword evidence="3" id="KW-1185">Reference proteome</keyword>
<dbReference type="Proteomes" id="UP000800036">
    <property type="component" value="Unassembled WGS sequence"/>
</dbReference>
<sequence>MPRASKNRRNRVEMPEEWARAIVDNFNCAKGYSCRGFNFDKLEVLDICDRGSRFPFHPGYVLQEERRRRGSDYLDPETALRIVVKYSGVTESTINERVSEYIRLCWESIPQQMPSPAPAPALSAPQRVFNNVVANSDLTFNFAAPVPPPTSDEFSSPPLCQPSSQSATPEEQILEDGFINPALLPVPNPDLQRTHPMQNPAPEPIADLFNERAGEVFLASTEADVHFTVEEFLDS</sequence>
<feature type="compositionally biased region" description="Low complexity" evidence="1">
    <location>
        <begin position="155"/>
        <end position="166"/>
    </location>
</feature>
<accession>A0A6A5UL54</accession>